<reference evidence="2 3" key="1">
    <citation type="submission" date="2017-01" db="EMBL/GenBank/DDBJ databases">
        <title>Phylogeographic, genomic and meropenem susceptibility analysis of Burkholderia ubonensis.</title>
        <authorList>
            <person name="Price E.P."/>
            <person name="Sarovich D.S."/>
            <person name="Webb J.R."/>
            <person name="Hall C.M."/>
            <person name="Sahl J.W."/>
            <person name="Kaestli M."/>
            <person name="Mayo M."/>
            <person name="Harrington G."/>
            <person name="Baker A.L."/>
            <person name="Sidak-Loftis L.C."/>
            <person name="Lummis M."/>
            <person name="Schupp J.M."/>
            <person name="Gillece J.D."/>
            <person name="Tuanyok A."/>
            <person name="Warner J."/>
            <person name="Busch J.D."/>
            <person name="Keim P."/>
            <person name="Currie B.J."/>
            <person name="Wagner D.M."/>
        </authorList>
    </citation>
    <scope>NUCLEOTIDE SEQUENCE [LARGE SCALE GENOMIC DNA]</scope>
    <source>
        <strain evidence="2 3">A21</strain>
    </source>
</reference>
<organism evidence="2 3">
    <name type="scientific">Burkholderia ubonensis</name>
    <dbReference type="NCBI Taxonomy" id="101571"/>
    <lineage>
        <taxon>Bacteria</taxon>
        <taxon>Pseudomonadati</taxon>
        <taxon>Pseudomonadota</taxon>
        <taxon>Betaproteobacteria</taxon>
        <taxon>Burkholderiales</taxon>
        <taxon>Burkholderiaceae</taxon>
        <taxon>Burkholderia</taxon>
        <taxon>Burkholderia cepacia complex</taxon>
    </lineage>
</organism>
<feature type="transmembrane region" description="Helical" evidence="1">
    <location>
        <begin position="48"/>
        <end position="68"/>
    </location>
</feature>
<keyword evidence="1" id="KW-0812">Transmembrane</keyword>
<dbReference type="Proteomes" id="UP000187194">
    <property type="component" value="Unassembled WGS sequence"/>
</dbReference>
<protein>
    <submittedName>
        <fullName evidence="2">Uncharacterized protein</fullName>
    </submittedName>
</protein>
<dbReference type="RefSeq" id="WP_076481758.1">
    <property type="nucleotide sequence ID" value="NZ_MTJZ01000064.1"/>
</dbReference>
<feature type="transmembrane region" description="Helical" evidence="1">
    <location>
        <begin position="24"/>
        <end position="42"/>
    </location>
</feature>
<gene>
    <name evidence="2" type="ORF">BW685_29425</name>
</gene>
<evidence type="ECO:0000256" key="1">
    <source>
        <dbReference type="SAM" id="Phobius"/>
    </source>
</evidence>
<evidence type="ECO:0000313" key="3">
    <source>
        <dbReference type="Proteomes" id="UP000187194"/>
    </source>
</evidence>
<sequence>MTAILAVHEVATAKDKAQEINRPGAIFGGSLLGGALGGAAVATLCGPGAPVCAFVLIAAGGLAGASLAEKGNELYQQELREFMKWQIR</sequence>
<keyword evidence="1" id="KW-0472">Membrane</keyword>
<name>A0A1R1J2V4_9BURK</name>
<proteinExistence type="predicted"/>
<evidence type="ECO:0000313" key="2">
    <source>
        <dbReference type="EMBL" id="OMG69655.1"/>
    </source>
</evidence>
<dbReference type="EMBL" id="MTJZ01000064">
    <property type="protein sequence ID" value="OMG69655.1"/>
    <property type="molecule type" value="Genomic_DNA"/>
</dbReference>
<accession>A0A1R1J2V4</accession>
<dbReference type="AlphaFoldDB" id="A0A1R1J2V4"/>
<keyword evidence="1" id="KW-1133">Transmembrane helix</keyword>
<comment type="caution">
    <text evidence="2">The sequence shown here is derived from an EMBL/GenBank/DDBJ whole genome shotgun (WGS) entry which is preliminary data.</text>
</comment>